<sequence length="45" mass="4335">MASESKAQSTGAPAGRAPDGMLVLGLVAVLVLGGFTAFAMIASLG</sequence>
<reference evidence="2 3" key="1">
    <citation type="submission" date="2020-08" db="EMBL/GenBank/DDBJ databases">
        <title>Genomic Encyclopedia of Type Strains, Phase IV (KMG-IV): sequencing the most valuable type-strain genomes for metagenomic binning, comparative biology and taxonomic classification.</title>
        <authorList>
            <person name="Goeker M."/>
        </authorList>
    </citation>
    <scope>NUCLEOTIDE SEQUENCE [LARGE SCALE GENOMIC DNA]</scope>
    <source>
        <strain evidence="2 3">DSM 25622</strain>
    </source>
</reference>
<name>A0A840XXE4_9PROT</name>
<keyword evidence="1" id="KW-1133">Transmembrane helix</keyword>
<dbReference type="AlphaFoldDB" id="A0A840XXE4"/>
<protein>
    <submittedName>
        <fullName evidence="2">Uncharacterized protein</fullName>
    </submittedName>
</protein>
<evidence type="ECO:0000313" key="3">
    <source>
        <dbReference type="Proteomes" id="UP000580654"/>
    </source>
</evidence>
<evidence type="ECO:0000313" key="2">
    <source>
        <dbReference type="EMBL" id="MBB5693165.1"/>
    </source>
</evidence>
<keyword evidence="3" id="KW-1185">Reference proteome</keyword>
<feature type="transmembrane region" description="Helical" evidence="1">
    <location>
        <begin position="21"/>
        <end position="44"/>
    </location>
</feature>
<dbReference type="Proteomes" id="UP000580654">
    <property type="component" value="Unassembled WGS sequence"/>
</dbReference>
<organism evidence="2 3">
    <name type="scientific">Muricoccus pecuniae</name>
    <dbReference type="NCBI Taxonomy" id="693023"/>
    <lineage>
        <taxon>Bacteria</taxon>
        <taxon>Pseudomonadati</taxon>
        <taxon>Pseudomonadota</taxon>
        <taxon>Alphaproteobacteria</taxon>
        <taxon>Acetobacterales</taxon>
        <taxon>Roseomonadaceae</taxon>
        <taxon>Muricoccus</taxon>
    </lineage>
</organism>
<dbReference type="RefSeq" id="WP_184514881.1">
    <property type="nucleotide sequence ID" value="NZ_JACIJD010000004.1"/>
</dbReference>
<proteinExistence type="predicted"/>
<evidence type="ECO:0000256" key="1">
    <source>
        <dbReference type="SAM" id="Phobius"/>
    </source>
</evidence>
<keyword evidence="1" id="KW-0812">Transmembrane</keyword>
<comment type="caution">
    <text evidence="2">The sequence shown here is derived from an EMBL/GenBank/DDBJ whole genome shotgun (WGS) entry which is preliminary data.</text>
</comment>
<keyword evidence="1" id="KW-0472">Membrane</keyword>
<accession>A0A840XXE4</accession>
<dbReference type="EMBL" id="JACIJD010000004">
    <property type="protein sequence ID" value="MBB5693165.1"/>
    <property type="molecule type" value="Genomic_DNA"/>
</dbReference>
<gene>
    <name evidence="2" type="ORF">FHS87_001191</name>
</gene>